<dbReference type="Pfam" id="PF17390">
    <property type="entry name" value="Bac_rhamnosid_C"/>
    <property type="match status" value="1"/>
</dbReference>
<dbReference type="SUPFAM" id="SSF48208">
    <property type="entry name" value="Six-hairpin glycosidases"/>
    <property type="match status" value="1"/>
</dbReference>
<dbReference type="InterPro" id="IPR008928">
    <property type="entry name" value="6-hairpin_glycosidase_sf"/>
</dbReference>
<dbReference type="EMBL" id="QVLV01000007">
    <property type="protein sequence ID" value="RGE60266.1"/>
    <property type="molecule type" value="Genomic_DNA"/>
</dbReference>
<accession>A0A3E3I4P8</accession>
<dbReference type="InterPro" id="IPR035396">
    <property type="entry name" value="Bac_rhamnosid6H"/>
</dbReference>
<keyword evidence="3" id="KW-0378">Hydrolase</keyword>
<evidence type="ECO:0000313" key="8">
    <source>
        <dbReference type="EMBL" id="RGE60266.1"/>
    </source>
</evidence>
<dbReference type="Pfam" id="PF05592">
    <property type="entry name" value="Bac_rhamnosid"/>
    <property type="match status" value="1"/>
</dbReference>
<dbReference type="PANTHER" id="PTHR33307:SF6">
    <property type="entry name" value="ALPHA-RHAMNOSIDASE (EUROFUNG)-RELATED"/>
    <property type="match status" value="1"/>
</dbReference>
<protein>
    <recommendedName>
        <fullName evidence="2">alpha-L-rhamnosidase</fullName>
        <ecNumber evidence="2">3.2.1.40</ecNumber>
    </recommendedName>
</protein>
<feature type="domain" description="Bacterial alpha-L-rhamnosidase N-terminal" evidence="5">
    <location>
        <begin position="147"/>
        <end position="313"/>
    </location>
</feature>
<comment type="catalytic activity">
    <reaction evidence="1">
        <text>Hydrolysis of terminal non-reducing alpha-L-rhamnose residues in alpha-L-rhamnosides.</text>
        <dbReference type="EC" id="3.2.1.40"/>
    </reaction>
</comment>
<dbReference type="Gene3D" id="1.50.10.10">
    <property type="match status" value="1"/>
</dbReference>
<dbReference type="Gene3D" id="2.60.40.10">
    <property type="entry name" value="Immunoglobulins"/>
    <property type="match status" value="1"/>
</dbReference>
<dbReference type="EC" id="3.2.1.40" evidence="2"/>
<feature type="domain" description="Alpha-L-rhamnosidase C-terminal" evidence="7">
    <location>
        <begin position="812"/>
        <end position="882"/>
    </location>
</feature>
<feature type="domain" description="Alpha-L-rhamnosidase concanavalin-like" evidence="4">
    <location>
        <begin position="324"/>
        <end position="427"/>
    </location>
</feature>
<evidence type="ECO:0000259" key="6">
    <source>
        <dbReference type="Pfam" id="PF17389"/>
    </source>
</evidence>
<reference evidence="8" key="1">
    <citation type="submission" date="2018-08" db="EMBL/GenBank/DDBJ databases">
        <title>A genome reference for cultivated species of the human gut microbiota.</title>
        <authorList>
            <person name="Zou Y."/>
            <person name="Xue W."/>
            <person name="Luo G."/>
        </authorList>
    </citation>
    <scope>NUCLEOTIDE SEQUENCE [LARGE SCALE GENOMIC DNA]</scope>
    <source>
        <strain evidence="8">TF05-5AC</strain>
    </source>
</reference>
<comment type="caution">
    <text evidence="8">The sequence shown here is derived from an EMBL/GenBank/DDBJ whole genome shotgun (WGS) entry which is preliminary data.</text>
</comment>
<gene>
    <name evidence="8" type="ORF">DXC51_11735</name>
</gene>
<dbReference type="PIRSF" id="PIRSF010631">
    <property type="entry name" value="A-rhamnsds"/>
    <property type="match status" value="1"/>
</dbReference>
<dbReference type="Gene3D" id="2.60.420.10">
    <property type="entry name" value="Maltose phosphorylase, domain 3"/>
    <property type="match status" value="1"/>
</dbReference>
<dbReference type="GO" id="GO:0030596">
    <property type="term" value="F:alpha-L-rhamnosidase activity"/>
    <property type="evidence" value="ECO:0007669"/>
    <property type="project" value="UniProtKB-EC"/>
</dbReference>
<evidence type="ECO:0000259" key="7">
    <source>
        <dbReference type="Pfam" id="PF17390"/>
    </source>
</evidence>
<dbReference type="InterPro" id="IPR035398">
    <property type="entry name" value="Bac_rhamnosid_C"/>
</dbReference>
<dbReference type="Proteomes" id="UP000260812">
    <property type="component" value="Unassembled WGS sequence"/>
</dbReference>
<dbReference type="InterPro" id="IPR013737">
    <property type="entry name" value="Bac_rhamnosid_N"/>
</dbReference>
<dbReference type="RefSeq" id="WP_117544645.1">
    <property type="nucleotide sequence ID" value="NZ_JBKVLI010000002.1"/>
</dbReference>
<evidence type="ECO:0000313" key="9">
    <source>
        <dbReference type="Proteomes" id="UP000260812"/>
    </source>
</evidence>
<keyword evidence="9" id="KW-1185">Reference proteome</keyword>
<name>A0A3E3I4P8_9FIRM</name>
<evidence type="ECO:0000259" key="5">
    <source>
        <dbReference type="Pfam" id="PF08531"/>
    </source>
</evidence>
<feature type="domain" description="Alpha-L-rhamnosidase six-hairpin glycosidase" evidence="6">
    <location>
        <begin position="433"/>
        <end position="810"/>
    </location>
</feature>
<dbReference type="Pfam" id="PF25788">
    <property type="entry name" value="Ig_Rha78A_N"/>
    <property type="match status" value="1"/>
</dbReference>
<dbReference type="AlphaFoldDB" id="A0A3E3I4P8"/>
<dbReference type="Pfam" id="PF17389">
    <property type="entry name" value="Bac_rhamnosid6H"/>
    <property type="match status" value="1"/>
</dbReference>
<dbReference type="InterPro" id="IPR012341">
    <property type="entry name" value="6hp_glycosidase-like_sf"/>
</dbReference>
<evidence type="ECO:0000256" key="3">
    <source>
        <dbReference type="ARBA" id="ARBA00022801"/>
    </source>
</evidence>
<evidence type="ECO:0000256" key="2">
    <source>
        <dbReference type="ARBA" id="ARBA00012652"/>
    </source>
</evidence>
<dbReference type="Gene3D" id="2.60.120.260">
    <property type="entry name" value="Galactose-binding domain-like"/>
    <property type="match status" value="2"/>
</dbReference>
<dbReference type="InterPro" id="IPR013783">
    <property type="entry name" value="Ig-like_fold"/>
</dbReference>
<dbReference type="GO" id="GO:0005975">
    <property type="term" value="P:carbohydrate metabolic process"/>
    <property type="evidence" value="ECO:0007669"/>
    <property type="project" value="InterPro"/>
</dbReference>
<dbReference type="PANTHER" id="PTHR33307">
    <property type="entry name" value="ALPHA-RHAMNOSIDASE (EUROFUNG)"/>
    <property type="match status" value="1"/>
</dbReference>
<evidence type="ECO:0000256" key="1">
    <source>
        <dbReference type="ARBA" id="ARBA00001445"/>
    </source>
</evidence>
<evidence type="ECO:0000259" key="4">
    <source>
        <dbReference type="Pfam" id="PF05592"/>
    </source>
</evidence>
<sequence length="893" mass="101287">MKRLGVTSLKTLHMSEPLGIDVKPYFSWVVKSEERNTVQEAYQIVVVDEEKKQVWDSGKVKSDQESFITYCGKSLKSCMKYIWNVEIWDNHGNKASAESFFETALLSKNEWKAQWAESPFKRNKAKKGFGNQEPATHFRRKFALRSKPVKARAYVTAHGIYQLSVNGTRCDGRELAPEHTVYEKYLCYQTYDITEYLTPGSNTLGMYVGDGWYLGAQSLPDIKNMKHAHAVLFQVHVTYEDGSCEVICSDNKVKAAYGAVQCSDLYAGEKYDANQKKSGWDTPAYNDAEWSVCRIGEYGYANLIAQLGNPVRHIMELPAVNVRKSPAGEWIIDFGQVLAGKVRMKINVKAGTQIVLDHCEVLDSKGNFFNNIIGLGGVGMGVDQKDEYISDGEETVYEPLFTFHGFRYVRVTGVGEIKKENFTAIVLSSDGENVGEFYCSDGRLNRLYENTRWSQRANMLSIPTDCPQREKAGWTGDIMIYARTALQNADNTSFLARWLQNVSCDQDERGSVPIVVPCDGPYPMYAKFLNKMDGIFEKGKGTSSGWGDAAIMVPYQMYQITGNTRVLEDQYDSMKKWCDYIITKARTKRNKKLRLPKEIDQYLWNTGFHFGEWLIPSCSKEGYGDKEGMKKTVMGTSKYTAPIFGWNSVHQMSEVAELLGRKEDARHYGEIADKMADAFTRGVIDENGDMPIDMMGAYALPIYFGLVPERFQKKFADKLVKSIVNNNMCLDTGFLGTPFLLDALCKIGRVDMAYKLLWQHKCPSWLYEVDKGATTIWESWYAYKEDGEPMAMSLNHYAFGCIDDWMYRYIGGIRPAEPGYKHVRIEPQPDEIITSANRRFLSEHGWIGCEWAIEKGKWNMTVEIPCNVTATVVLPSGITEEIGSGIYQYSSDK</sequence>
<organism evidence="8 9">
    <name type="scientific">Eisenbergiella massiliensis</name>
    <dbReference type="NCBI Taxonomy" id="1720294"/>
    <lineage>
        <taxon>Bacteria</taxon>
        <taxon>Bacillati</taxon>
        <taxon>Bacillota</taxon>
        <taxon>Clostridia</taxon>
        <taxon>Lachnospirales</taxon>
        <taxon>Lachnospiraceae</taxon>
        <taxon>Eisenbergiella</taxon>
    </lineage>
</organism>
<proteinExistence type="predicted"/>
<dbReference type="Pfam" id="PF08531">
    <property type="entry name" value="Bac_rhamnosid_N"/>
    <property type="match status" value="1"/>
</dbReference>
<dbReference type="InterPro" id="IPR008902">
    <property type="entry name" value="Rhamnosid_concanavalin"/>
</dbReference>
<dbReference type="GeneID" id="97987526"/>
<dbReference type="InterPro" id="IPR016007">
    <property type="entry name" value="Alpha_rhamnosid"/>
</dbReference>